<evidence type="ECO:0000256" key="12">
    <source>
        <dbReference type="ARBA" id="ARBA00023170"/>
    </source>
</evidence>
<feature type="domain" description="Phytochrome chromophore attachment site" evidence="13">
    <location>
        <begin position="131"/>
        <end position="286"/>
    </location>
</feature>
<dbReference type="SUPFAM" id="SSF55785">
    <property type="entry name" value="PYP-like sensor domain (PAS domain)"/>
    <property type="match status" value="1"/>
</dbReference>
<dbReference type="InterPro" id="IPR029016">
    <property type="entry name" value="GAF-like_dom_sf"/>
</dbReference>
<keyword evidence="9 15" id="KW-0067">ATP-binding</keyword>
<accession>A0ABY8V6D0</accession>
<dbReference type="EMBL" id="CP106831">
    <property type="protein sequence ID" value="WIH97229.1"/>
    <property type="molecule type" value="Genomic_DNA"/>
</dbReference>
<dbReference type="GO" id="GO:0005524">
    <property type="term" value="F:ATP binding"/>
    <property type="evidence" value="ECO:0007669"/>
    <property type="project" value="UniProtKB-KW"/>
</dbReference>
<dbReference type="EC" id="2.7.13.3" evidence="3"/>
<dbReference type="InterPro" id="IPR013654">
    <property type="entry name" value="PAS_2"/>
</dbReference>
<dbReference type="Pfam" id="PF08446">
    <property type="entry name" value="PAS_2"/>
    <property type="match status" value="1"/>
</dbReference>
<evidence type="ECO:0000256" key="11">
    <source>
        <dbReference type="ARBA" id="ARBA00023012"/>
    </source>
</evidence>
<reference evidence="15 16" key="1">
    <citation type="submission" date="2022-09" db="EMBL/GenBank/DDBJ databases">
        <title>Whole genome sequencing analysis of tet(X)-positive Empedobacter falsenii YWS9-3.</title>
        <authorList>
            <person name="Chen C."/>
            <person name="Lv Y.-L."/>
        </authorList>
    </citation>
    <scope>NUCLEOTIDE SEQUENCE [LARGE SCALE GENOMIC DNA]</scope>
    <source>
        <strain evidence="15 16">YWS9-3_T</strain>
    </source>
</reference>
<evidence type="ECO:0000256" key="9">
    <source>
        <dbReference type="ARBA" id="ARBA00022840"/>
    </source>
</evidence>
<dbReference type="Proteomes" id="UP001223501">
    <property type="component" value="Chromosome"/>
</dbReference>
<dbReference type="InterPro" id="IPR003661">
    <property type="entry name" value="HisK_dim/P_dom"/>
</dbReference>
<dbReference type="InterPro" id="IPR013515">
    <property type="entry name" value="Phytochrome_cen-reg"/>
</dbReference>
<dbReference type="InterPro" id="IPR003594">
    <property type="entry name" value="HATPase_dom"/>
</dbReference>
<comment type="similarity">
    <text evidence="2">In the N-terminal section; belongs to the phytochrome family.</text>
</comment>
<keyword evidence="12" id="KW-0675">Receptor</keyword>
<dbReference type="PRINTS" id="PR01033">
    <property type="entry name" value="PHYTOCHROME"/>
</dbReference>
<dbReference type="Gene3D" id="1.10.287.130">
    <property type="match status" value="1"/>
</dbReference>
<keyword evidence="4" id="KW-0600">Photoreceptor protein</keyword>
<evidence type="ECO:0000259" key="14">
    <source>
        <dbReference type="PROSITE" id="PS50109"/>
    </source>
</evidence>
<dbReference type="Gene3D" id="3.30.450.40">
    <property type="match status" value="1"/>
</dbReference>
<evidence type="ECO:0000256" key="2">
    <source>
        <dbReference type="ARBA" id="ARBA00006402"/>
    </source>
</evidence>
<dbReference type="InterPro" id="IPR001294">
    <property type="entry name" value="Phytochrome"/>
</dbReference>
<dbReference type="Gene3D" id="3.30.565.10">
    <property type="entry name" value="Histidine kinase-like ATPase, C-terminal domain"/>
    <property type="match status" value="1"/>
</dbReference>
<feature type="domain" description="Histidine kinase" evidence="14">
    <location>
        <begin position="515"/>
        <end position="727"/>
    </location>
</feature>
<sequence>MTNQIIKNCEDEEIQFLNEIQPFGYLIGIHKNSHQIEFFSQNIDELFEISTEKILSQDINQLHDFELDFDEVLNLEQGDFYRTNTKVNSKIYHLTVYHFEELIYLELEELIILENRLAYYNFSEQILYSKSISSTWNLLISSIKSLIHYERVMLYKFLEDGSGVVIAEEIDKGLDSYMGLRYPEFDIPKQARQLYLEKKSRLVADVNSKRIILICNVNYHKINLKYSSVRALSPIHLQYLRNANCEASFSISIVINEKLWGIVACQNSKPKFIPNQVRLQTELLTRQARLTYVNFKATERLKFQNYFNETAIKLKENLLTEENLQQSINNNLKEVLNLTKADGIALVNFDDVFVEGETPDKEEILRIKEWAFKRKSAGLFTSNTFNLDYGQELKLSTNSAGVMFCFLNQTYEHFIIWFKKEQIQTLNWAGEPSKIKNVDVINGNEIHSFSPRTSFKIWQENIKSKSFIWLDKEKYVAKEVIKLIIETLHLQSFKIQSLYEQLKEINDELDAFTYTVSHDLRTPLSVMKLNCQMLQRSLKDDEIKNDRLRSVIVEIDRMTQMMQDLLALSKAKKSEIVLSTIETKPIIEKIIHDVLLYYKINNTEVVVKEIHNVLGDKTMFYEVFLNIIGNAIKYSSQAKHPKVEISSEINNKEVIFKIKDNGIGIKEEDYHKMFKLFSRMSNTGNISGNGVGLSIAHRMMDRMNGDISFESKIGEGTTFVLTFKKCTDVI</sequence>
<protein>
    <recommendedName>
        <fullName evidence="3">histidine kinase</fullName>
        <ecNumber evidence="3">2.7.13.3</ecNumber>
    </recommendedName>
</protein>
<dbReference type="RefSeq" id="WP_284583444.1">
    <property type="nucleotide sequence ID" value="NZ_CP106831.1"/>
</dbReference>
<evidence type="ECO:0000313" key="15">
    <source>
        <dbReference type="EMBL" id="WIH97229.1"/>
    </source>
</evidence>
<dbReference type="SUPFAM" id="SSF55874">
    <property type="entry name" value="ATPase domain of HSP90 chaperone/DNA topoisomerase II/histidine kinase"/>
    <property type="match status" value="1"/>
</dbReference>
<dbReference type="Gene3D" id="3.30.450.20">
    <property type="entry name" value="PAS domain"/>
    <property type="match status" value="1"/>
</dbReference>
<comment type="catalytic activity">
    <reaction evidence="1">
        <text>ATP + protein L-histidine = ADP + protein N-phospho-L-histidine.</text>
        <dbReference type="EC" id="2.7.13.3"/>
    </reaction>
</comment>
<evidence type="ECO:0000256" key="4">
    <source>
        <dbReference type="ARBA" id="ARBA00022543"/>
    </source>
</evidence>
<dbReference type="InterPro" id="IPR050351">
    <property type="entry name" value="BphY/WalK/GraS-like"/>
</dbReference>
<dbReference type="PANTHER" id="PTHR42878">
    <property type="entry name" value="TWO-COMPONENT HISTIDINE KINASE"/>
    <property type="match status" value="1"/>
</dbReference>
<dbReference type="SMART" id="SM00388">
    <property type="entry name" value="HisKA"/>
    <property type="match status" value="1"/>
</dbReference>
<dbReference type="CDD" id="cd00082">
    <property type="entry name" value="HisKA"/>
    <property type="match status" value="1"/>
</dbReference>
<dbReference type="InterPro" id="IPR043150">
    <property type="entry name" value="Phytochrome_PHY_sf"/>
</dbReference>
<dbReference type="SUPFAM" id="SSF47384">
    <property type="entry name" value="Homodimeric domain of signal transducing histidine kinase"/>
    <property type="match status" value="1"/>
</dbReference>
<evidence type="ECO:0000256" key="10">
    <source>
        <dbReference type="ARBA" id="ARBA00022991"/>
    </source>
</evidence>
<dbReference type="PROSITE" id="PS50046">
    <property type="entry name" value="PHYTOCHROME_2"/>
    <property type="match status" value="1"/>
</dbReference>
<dbReference type="Pfam" id="PF00512">
    <property type="entry name" value="HisKA"/>
    <property type="match status" value="1"/>
</dbReference>
<dbReference type="SUPFAM" id="SSF55781">
    <property type="entry name" value="GAF domain-like"/>
    <property type="match status" value="2"/>
</dbReference>
<evidence type="ECO:0000256" key="1">
    <source>
        <dbReference type="ARBA" id="ARBA00000085"/>
    </source>
</evidence>
<dbReference type="InterPro" id="IPR036890">
    <property type="entry name" value="HATPase_C_sf"/>
</dbReference>
<dbReference type="PANTHER" id="PTHR42878:SF7">
    <property type="entry name" value="SENSOR HISTIDINE KINASE GLRK"/>
    <property type="match status" value="1"/>
</dbReference>
<evidence type="ECO:0000256" key="8">
    <source>
        <dbReference type="ARBA" id="ARBA00022777"/>
    </source>
</evidence>
<proteinExistence type="inferred from homology"/>
<name>A0ABY8V6D0_9FLAO</name>
<dbReference type="SMART" id="SM00387">
    <property type="entry name" value="HATPase_c"/>
    <property type="match status" value="1"/>
</dbReference>
<keyword evidence="16" id="KW-1185">Reference proteome</keyword>
<evidence type="ECO:0000259" key="13">
    <source>
        <dbReference type="PROSITE" id="PS50046"/>
    </source>
</evidence>
<keyword evidence="5" id="KW-0716">Sensory transduction</keyword>
<dbReference type="InterPro" id="IPR035965">
    <property type="entry name" value="PAS-like_dom_sf"/>
</dbReference>
<evidence type="ECO:0000256" key="3">
    <source>
        <dbReference type="ARBA" id="ARBA00012438"/>
    </source>
</evidence>
<keyword evidence="6" id="KW-0808">Transferase</keyword>
<dbReference type="Gene3D" id="3.30.450.270">
    <property type="match status" value="1"/>
</dbReference>
<evidence type="ECO:0000313" key="16">
    <source>
        <dbReference type="Proteomes" id="UP001223501"/>
    </source>
</evidence>
<keyword evidence="7" id="KW-0547">Nucleotide-binding</keyword>
<gene>
    <name evidence="15" type="ORF">OBA43_13520</name>
</gene>
<dbReference type="PROSITE" id="PS50109">
    <property type="entry name" value="HIS_KIN"/>
    <property type="match status" value="1"/>
</dbReference>
<keyword evidence="8" id="KW-0418">Kinase</keyword>
<dbReference type="InterPro" id="IPR016132">
    <property type="entry name" value="Phyto_chromo_attachment"/>
</dbReference>
<evidence type="ECO:0000256" key="5">
    <source>
        <dbReference type="ARBA" id="ARBA00022606"/>
    </source>
</evidence>
<keyword evidence="11" id="KW-0902">Two-component regulatory system</keyword>
<dbReference type="Pfam" id="PF02518">
    <property type="entry name" value="HATPase_c"/>
    <property type="match status" value="1"/>
</dbReference>
<organism evidence="15 16">
    <name type="scientific">Empedobacter falsenii</name>
    <dbReference type="NCBI Taxonomy" id="343874"/>
    <lineage>
        <taxon>Bacteria</taxon>
        <taxon>Pseudomonadati</taxon>
        <taxon>Bacteroidota</taxon>
        <taxon>Flavobacteriia</taxon>
        <taxon>Flavobacteriales</taxon>
        <taxon>Weeksellaceae</taxon>
        <taxon>Empedobacter</taxon>
    </lineage>
</organism>
<keyword evidence="10" id="KW-0157">Chromophore</keyword>
<dbReference type="InterPro" id="IPR003018">
    <property type="entry name" value="GAF"/>
</dbReference>
<dbReference type="Pfam" id="PF01590">
    <property type="entry name" value="GAF"/>
    <property type="match status" value="1"/>
</dbReference>
<dbReference type="InterPro" id="IPR005467">
    <property type="entry name" value="His_kinase_dom"/>
</dbReference>
<evidence type="ECO:0000256" key="7">
    <source>
        <dbReference type="ARBA" id="ARBA00022741"/>
    </source>
</evidence>
<dbReference type="Pfam" id="PF00360">
    <property type="entry name" value="PHY"/>
    <property type="match status" value="1"/>
</dbReference>
<evidence type="ECO:0000256" key="6">
    <source>
        <dbReference type="ARBA" id="ARBA00022679"/>
    </source>
</evidence>
<dbReference type="InterPro" id="IPR036097">
    <property type="entry name" value="HisK_dim/P_sf"/>
</dbReference>